<evidence type="ECO:0000313" key="1">
    <source>
        <dbReference type="EMBL" id="MBV3383160.1"/>
    </source>
</evidence>
<keyword evidence="4" id="KW-1185">Reference proteome</keyword>
<reference evidence="1 4" key="1">
    <citation type="submission" date="2021-06" db="EMBL/GenBank/DDBJ databases">
        <title>Collection of gut derived symbiotic bacterial strains cultured from healthy donors.</title>
        <authorList>
            <person name="Lin H."/>
            <person name="Littmann E."/>
            <person name="Pamer E.G."/>
        </authorList>
    </citation>
    <scope>NUCLEOTIDE SEQUENCE</scope>
    <source>
        <strain evidence="2 4">MSK.21.70</strain>
        <strain evidence="1">MSK.21.82</strain>
    </source>
</reference>
<sequence length="63" mass="7524">MWVVERIDEKGYYHLENLKTGETILKRGLNAHENDVLDECFHVLPEETKKRKQEVDDLFHSLL</sequence>
<organism evidence="1 3">
    <name type="scientific">Catenibacterium mitsuokai</name>
    <dbReference type="NCBI Taxonomy" id="100886"/>
    <lineage>
        <taxon>Bacteria</taxon>
        <taxon>Bacillati</taxon>
        <taxon>Bacillota</taxon>
        <taxon>Erysipelotrichia</taxon>
        <taxon>Erysipelotrichales</taxon>
        <taxon>Coprobacillaceae</taxon>
        <taxon>Catenibacterium</taxon>
    </lineage>
</organism>
<evidence type="ECO:0000313" key="2">
    <source>
        <dbReference type="EMBL" id="MBV3393151.1"/>
    </source>
</evidence>
<evidence type="ECO:0000313" key="3">
    <source>
        <dbReference type="Proteomes" id="UP001196408"/>
    </source>
</evidence>
<evidence type="ECO:0000313" key="4">
    <source>
        <dbReference type="Proteomes" id="UP001197492"/>
    </source>
</evidence>
<dbReference type="GeneID" id="301323833"/>
<dbReference type="RefSeq" id="WP_187012020.1">
    <property type="nucleotide sequence ID" value="NZ_JADPAM010000014.1"/>
</dbReference>
<accession>A0AAW4MVC2</accession>
<dbReference type="EMBL" id="JAHOEL010000049">
    <property type="protein sequence ID" value="MBV3393151.1"/>
    <property type="molecule type" value="Genomic_DNA"/>
</dbReference>
<proteinExistence type="predicted"/>
<gene>
    <name evidence="1" type="ORF">KSV97_08005</name>
    <name evidence="2" type="ORF">KSW06_07775</name>
</gene>
<dbReference type="Proteomes" id="UP001196408">
    <property type="component" value="Unassembled WGS sequence"/>
</dbReference>
<protein>
    <submittedName>
        <fullName evidence="1">DUF3006 domain-containing protein</fullName>
    </submittedName>
</protein>
<dbReference type="EMBL" id="JAHOEF010000052">
    <property type="protein sequence ID" value="MBV3383160.1"/>
    <property type="molecule type" value="Genomic_DNA"/>
</dbReference>
<dbReference type="AlphaFoldDB" id="A0AAW4MVC2"/>
<comment type="caution">
    <text evidence="1">The sequence shown here is derived from an EMBL/GenBank/DDBJ whole genome shotgun (WGS) entry which is preliminary data.</text>
</comment>
<dbReference type="Proteomes" id="UP001197492">
    <property type="component" value="Unassembled WGS sequence"/>
</dbReference>
<name>A0AAW4MVC2_9FIRM</name>